<evidence type="ECO:0000256" key="2">
    <source>
        <dbReference type="ARBA" id="ARBA00004236"/>
    </source>
</evidence>
<evidence type="ECO:0000256" key="6">
    <source>
        <dbReference type="SAM" id="Coils"/>
    </source>
</evidence>
<dbReference type="RefSeq" id="WP_003781186.1">
    <property type="nucleotide sequence ID" value="NZ_GL870929.1"/>
</dbReference>
<evidence type="ECO:0000313" key="9">
    <source>
        <dbReference type="EMBL" id="EGC18129.1"/>
    </source>
</evidence>
<protein>
    <submittedName>
        <fullName evidence="9">SPFH/Band 7/PHB domain protein</fullName>
    </submittedName>
</protein>
<keyword evidence="7" id="KW-1133">Transmembrane helix</keyword>
<dbReference type="Pfam" id="PF01145">
    <property type="entry name" value="Band_7"/>
    <property type="match status" value="1"/>
</dbReference>
<dbReference type="GO" id="GO:0005886">
    <property type="term" value="C:plasma membrane"/>
    <property type="evidence" value="ECO:0007669"/>
    <property type="project" value="UniProtKB-SubCell"/>
</dbReference>
<dbReference type="PANTHER" id="PTHR13806:SF31">
    <property type="entry name" value="FLOTILLIN-LIKE PROTEIN 1-RELATED"/>
    <property type="match status" value="1"/>
</dbReference>
<dbReference type="Gene3D" id="3.30.479.30">
    <property type="entry name" value="Band 7 domain"/>
    <property type="match status" value="1"/>
</dbReference>
<evidence type="ECO:0000256" key="7">
    <source>
        <dbReference type="SAM" id="Phobius"/>
    </source>
</evidence>
<evidence type="ECO:0000313" key="10">
    <source>
        <dbReference type="Proteomes" id="UP000004088"/>
    </source>
</evidence>
<dbReference type="Proteomes" id="UP000004088">
    <property type="component" value="Unassembled WGS sequence"/>
</dbReference>
<dbReference type="HOGENOM" id="CLU_013048_1_0_4"/>
<feature type="transmembrane region" description="Helical" evidence="7">
    <location>
        <begin position="6"/>
        <end position="24"/>
    </location>
</feature>
<evidence type="ECO:0000259" key="8">
    <source>
        <dbReference type="SMART" id="SM00244"/>
    </source>
</evidence>
<comment type="similarity">
    <text evidence="3">Belongs to the band 7/mec-2 family. Flotillin subfamily.</text>
</comment>
<comment type="subcellular location">
    <subcellularLocation>
        <location evidence="2">Cell membrane</location>
    </subcellularLocation>
    <subcellularLocation>
        <location evidence="1">Membrane</location>
        <topology evidence="1">Single-pass membrane protein</topology>
    </subcellularLocation>
</comment>
<dbReference type="STRING" id="888741.HMPREF9098_0278"/>
<organism evidence="9 10">
    <name type="scientific">Kingella denitrificans ATCC 33394</name>
    <dbReference type="NCBI Taxonomy" id="888741"/>
    <lineage>
        <taxon>Bacteria</taxon>
        <taxon>Pseudomonadati</taxon>
        <taxon>Pseudomonadota</taxon>
        <taxon>Betaproteobacteria</taxon>
        <taxon>Neisseriales</taxon>
        <taxon>Neisseriaceae</taxon>
        <taxon>Kingella</taxon>
    </lineage>
</organism>
<dbReference type="InterPro" id="IPR027705">
    <property type="entry name" value="Flotillin_fam"/>
</dbReference>
<sequence>MGLVEILILAGIALIALFVIGLILTRLYRRASKEVSFVRTGWGGEKVIMNGGALVLPVLHEIIPVNMNTLRLEVRREANQALITRDRMRVDVTAEFYVRVKPTSESIATAAQTLGMKTMSPAQLKELVEGKFVDSLRAVAAEMAMEELHEKRVDFVQKVQQVVSEDLYKNGLELETVSLTGLDQTAFEFFNPQNAFDAEGLTRLTETIEVRRKKRNDIEQDTDLAIRSKNLETERSRLQILREEEYAKLDQEREIALRRAEQEASIAEQEAAKKREAEEAKIAAEREVDLKRIAAERDIKNEDIRKAQAVEQAEVERRKAIELAEQDRAIAVAEKSRAESEAKAEADKARAAAVREEESVITVRETERAERAKAVELIAAQEAAQKEAIALTVAAEAEKQAAIDRAEALRIAAEAEAAQSRMHAQGEADAKILLAQAQEQQYRVDAEGSRAVNEAANVLSAEQIEMQIRMALLRHLPEIIRESVRPIEQIDGIKILHVDGLSSVGQSAQSSLHTEQGAAAQGNLADQMVNSALRYRSQAPLVDNLLKEIGLNGADINGLTQGLVQPVKDSHPNSSAD</sequence>
<name>F0EWP8_9NEIS</name>
<comment type="caution">
    <text evidence="9">The sequence shown here is derived from an EMBL/GenBank/DDBJ whole genome shotgun (WGS) entry which is preliminary data.</text>
</comment>
<evidence type="ECO:0000256" key="1">
    <source>
        <dbReference type="ARBA" id="ARBA00004167"/>
    </source>
</evidence>
<keyword evidence="4" id="KW-1003">Cell membrane</keyword>
<accession>F0EWP8</accession>
<dbReference type="SMART" id="SM00244">
    <property type="entry name" value="PHB"/>
    <property type="match status" value="1"/>
</dbReference>
<evidence type="ECO:0000256" key="3">
    <source>
        <dbReference type="ARBA" id="ARBA00007161"/>
    </source>
</evidence>
<dbReference type="InterPro" id="IPR031905">
    <property type="entry name" value="Flotillin_C"/>
</dbReference>
<keyword evidence="10" id="KW-1185">Reference proteome</keyword>
<dbReference type="AlphaFoldDB" id="F0EWP8"/>
<dbReference type="CDD" id="cd03399">
    <property type="entry name" value="SPFH_flotillin"/>
    <property type="match status" value="1"/>
</dbReference>
<keyword evidence="7" id="KW-0812">Transmembrane</keyword>
<evidence type="ECO:0000256" key="5">
    <source>
        <dbReference type="ARBA" id="ARBA00023136"/>
    </source>
</evidence>
<feature type="domain" description="Band 7" evidence="8">
    <location>
        <begin position="25"/>
        <end position="194"/>
    </location>
</feature>
<dbReference type="EMBL" id="AEWV01000006">
    <property type="protein sequence ID" value="EGC18129.1"/>
    <property type="molecule type" value="Genomic_DNA"/>
</dbReference>
<keyword evidence="6" id="KW-0175">Coiled coil</keyword>
<dbReference type="PANTHER" id="PTHR13806">
    <property type="entry name" value="FLOTILLIN-RELATED"/>
    <property type="match status" value="1"/>
</dbReference>
<dbReference type="InterPro" id="IPR001107">
    <property type="entry name" value="Band_7"/>
</dbReference>
<keyword evidence="5 7" id="KW-0472">Membrane</keyword>
<evidence type="ECO:0000256" key="4">
    <source>
        <dbReference type="ARBA" id="ARBA00022475"/>
    </source>
</evidence>
<gene>
    <name evidence="9" type="ORF">HMPREF9098_0278</name>
</gene>
<feature type="coiled-coil region" evidence="6">
    <location>
        <begin position="257"/>
        <end position="287"/>
    </location>
</feature>
<reference evidence="9 10" key="1">
    <citation type="submission" date="2011-01" db="EMBL/GenBank/DDBJ databases">
        <authorList>
            <person name="Muzny D."/>
            <person name="Qin X."/>
            <person name="Deng J."/>
            <person name="Jiang H."/>
            <person name="Liu Y."/>
            <person name="Qu J."/>
            <person name="Song X.-Z."/>
            <person name="Zhang L."/>
            <person name="Thornton R."/>
            <person name="Coyle M."/>
            <person name="Francisco L."/>
            <person name="Jackson L."/>
            <person name="Javaid M."/>
            <person name="Korchina V."/>
            <person name="Kovar C."/>
            <person name="Mata R."/>
            <person name="Mathew T."/>
            <person name="Ngo R."/>
            <person name="Nguyen L."/>
            <person name="Nguyen N."/>
            <person name="Okwuonu G."/>
            <person name="Ongeri F."/>
            <person name="Pham C."/>
            <person name="Simmons D."/>
            <person name="Wilczek-Boney K."/>
            <person name="Hale W."/>
            <person name="Jakkamsetti A."/>
            <person name="Pham P."/>
            <person name="Ruth R."/>
            <person name="San Lucas F."/>
            <person name="Warren J."/>
            <person name="Zhang J."/>
            <person name="Zhao Z."/>
            <person name="Zhou C."/>
            <person name="Zhu D."/>
            <person name="Lee S."/>
            <person name="Bess C."/>
            <person name="Blankenburg K."/>
            <person name="Forbes L."/>
            <person name="Fu Q."/>
            <person name="Gubbala S."/>
            <person name="Hirani K."/>
            <person name="Jayaseelan J.C."/>
            <person name="Lara F."/>
            <person name="Munidasa M."/>
            <person name="Palculict T."/>
            <person name="Patil S."/>
            <person name="Pu L.-L."/>
            <person name="Saada N."/>
            <person name="Tang L."/>
            <person name="Weissenberger G."/>
            <person name="Zhu Y."/>
            <person name="Hemphill L."/>
            <person name="Shang Y."/>
            <person name="Youmans B."/>
            <person name="Ayvaz T."/>
            <person name="Ross M."/>
            <person name="Santibanez J."/>
            <person name="Aqrawi P."/>
            <person name="Gross S."/>
            <person name="Joshi V."/>
            <person name="Fowler G."/>
            <person name="Nazareth L."/>
            <person name="Reid J."/>
            <person name="Worley K."/>
            <person name="Petrosino J."/>
            <person name="Highlander S."/>
            <person name="Gibbs R."/>
        </authorList>
    </citation>
    <scope>NUCLEOTIDE SEQUENCE [LARGE SCALE GENOMIC DNA]</scope>
    <source>
        <strain evidence="9 10">ATCC 33394</strain>
    </source>
</reference>
<dbReference type="Pfam" id="PF15975">
    <property type="entry name" value="Flot"/>
    <property type="match status" value="1"/>
</dbReference>
<proteinExistence type="inferred from homology"/>
<dbReference type="InterPro" id="IPR036013">
    <property type="entry name" value="Band_7/SPFH_dom_sf"/>
</dbReference>
<dbReference type="SUPFAM" id="SSF117892">
    <property type="entry name" value="Band 7/SPFH domain"/>
    <property type="match status" value="1"/>
</dbReference>